<sequence>MEQVSVINTIVVPAGMEAEAERVRSVYVDYFSRQTGFVSSTFYKALNRDDDGALRYVNIVVWASQAHFEQVVNQGFDNAEGENLDGLRVLGKGFPAPIQVWPGQYQVIAENS</sequence>
<protein>
    <submittedName>
        <fullName evidence="2">Antibiotic biosynthesis monooxygenase</fullName>
    </submittedName>
</protein>
<dbReference type="GO" id="GO:0004497">
    <property type="term" value="F:monooxygenase activity"/>
    <property type="evidence" value="ECO:0007669"/>
    <property type="project" value="UniProtKB-KW"/>
</dbReference>
<keyword evidence="3" id="KW-1185">Reference proteome</keyword>
<reference evidence="2" key="1">
    <citation type="submission" date="2021-03" db="EMBL/GenBank/DDBJ databases">
        <title>novel species isolated from a fishpond in China.</title>
        <authorList>
            <person name="Lu H."/>
            <person name="Cai Z."/>
        </authorList>
    </citation>
    <scope>NUCLEOTIDE SEQUENCE</scope>
    <source>
        <strain evidence="2">JCM 30855</strain>
    </source>
</reference>
<dbReference type="Proteomes" id="UP000664654">
    <property type="component" value="Unassembled WGS sequence"/>
</dbReference>
<keyword evidence="2" id="KW-0503">Monooxygenase</keyword>
<feature type="domain" description="ABM" evidence="1">
    <location>
        <begin position="4"/>
        <end position="70"/>
    </location>
</feature>
<evidence type="ECO:0000313" key="3">
    <source>
        <dbReference type="Proteomes" id="UP000664654"/>
    </source>
</evidence>
<dbReference type="RefSeq" id="WP_206575780.1">
    <property type="nucleotide sequence ID" value="NZ_JAFKCV010000023.1"/>
</dbReference>
<gene>
    <name evidence="2" type="ORF">J0A66_20730</name>
</gene>
<name>A0A939ISZ0_9ALTE</name>
<keyword evidence="2" id="KW-0560">Oxidoreductase</keyword>
<comment type="caution">
    <text evidence="2">The sequence shown here is derived from an EMBL/GenBank/DDBJ whole genome shotgun (WGS) entry which is preliminary data.</text>
</comment>
<dbReference type="EMBL" id="JAFKCV010000023">
    <property type="protein sequence ID" value="MBN7827669.1"/>
    <property type="molecule type" value="Genomic_DNA"/>
</dbReference>
<dbReference type="InterPro" id="IPR007138">
    <property type="entry name" value="ABM_dom"/>
</dbReference>
<organism evidence="2 3">
    <name type="scientific">Bowmanella dokdonensis</name>
    <dbReference type="NCBI Taxonomy" id="751969"/>
    <lineage>
        <taxon>Bacteria</taxon>
        <taxon>Pseudomonadati</taxon>
        <taxon>Pseudomonadota</taxon>
        <taxon>Gammaproteobacteria</taxon>
        <taxon>Alteromonadales</taxon>
        <taxon>Alteromonadaceae</taxon>
        <taxon>Bowmanella</taxon>
    </lineage>
</organism>
<dbReference type="InterPro" id="IPR011008">
    <property type="entry name" value="Dimeric_a/b-barrel"/>
</dbReference>
<dbReference type="Pfam" id="PF03992">
    <property type="entry name" value="ABM"/>
    <property type="match status" value="1"/>
</dbReference>
<evidence type="ECO:0000259" key="1">
    <source>
        <dbReference type="Pfam" id="PF03992"/>
    </source>
</evidence>
<dbReference type="Gene3D" id="3.30.70.100">
    <property type="match status" value="1"/>
</dbReference>
<dbReference type="SUPFAM" id="SSF54909">
    <property type="entry name" value="Dimeric alpha+beta barrel"/>
    <property type="match status" value="1"/>
</dbReference>
<evidence type="ECO:0000313" key="2">
    <source>
        <dbReference type="EMBL" id="MBN7827669.1"/>
    </source>
</evidence>
<dbReference type="AlphaFoldDB" id="A0A939ISZ0"/>
<proteinExistence type="predicted"/>
<accession>A0A939ISZ0</accession>